<dbReference type="Gene3D" id="3.40.50.720">
    <property type="entry name" value="NAD(P)-binding Rossmann-like Domain"/>
    <property type="match status" value="3"/>
</dbReference>
<dbReference type="Pfam" id="PF00109">
    <property type="entry name" value="ketoacyl-synt"/>
    <property type="match status" value="3"/>
</dbReference>
<dbReference type="PROSITE" id="PS52019">
    <property type="entry name" value="PKS_MFAS_DH"/>
    <property type="match status" value="3"/>
</dbReference>
<dbReference type="Gene3D" id="3.30.70.3290">
    <property type="match status" value="3"/>
</dbReference>
<feature type="domain" description="PKS/mFAS DH" evidence="11">
    <location>
        <begin position="2813"/>
        <end position="3096"/>
    </location>
</feature>
<dbReference type="InterPro" id="IPR014031">
    <property type="entry name" value="Ketoacyl_synth_C"/>
</dbReference>
<feature type="domain" description="Ketosynthase family 3 (KS3)" evidence="10">
    <location>
        <begin position="3672"/>
        <end position="4098"/>
    </location>
</feature>
<dbReference type="InterPro" id="IPR014043">
    <property type="entry name" value="Acyl_transferase_dom"/>
</dbReference>
<dbReference type="GO" id="GO:0033068">
    <property type="term" value="P:macrolide biosynthetic process"/>
    <property type="evidence" value="ECO:0007669"/>
    <property type="project" value="UniProtKB-ARBA"/>
</dbReference>
<dbReference type="GO" id="GO:0004315">
    <property type="term" value="F:3-oxoacyl-[acyl-carrier-protein] synthase activity"/>
    <property type="evidence" value="ECO:0007669"/>
    <property type="project" value="InterPro"/>
</dbReference>
<dbReference type="FunFam" id="1.10.1200.10:FF:000007">
    <property type="entry name" value="Probable polyketide synthase pks17"/>
    <property type="match status" value="3"/>
</dbReference>
<dbReference type="InterPro" id="IPR057326">
    <property type="entry name" value="KR_dom"/>
</dbReference>
<dbReference type="PANTHER" id="PTHR43775">
    <property type="entry name" value="FATTY ACID SYNTHASE"/>
    <property type="match status" value="1"/>
</dbReference>
<gene>
    <name evidence="12" type="ORF">D3C57_133840</name>
</gene>
<evidence type="ECO:0000256" key="5">
    <source>
        <dbReference type="ARBA" id="ARBA00023194"/>
    </source>
</evidence>
<evidence type="ECO:0000313" key="12">
    <source>
        <dbReference type="EMBL" id="RLV74312.1"/>
    </source>
</evidence>
<dbReference type="SUPFAM" id="SSF51735">
    <property type="entry name" value="NAD(P)-binding Rossmann-fold domains"/>
    <property type="match status" value="6"/>
</dbReference>
<accession>A0A3L8R5Y0</accession>
<feature type="domain" description="PKS/mFAS DH" evidence="11">
    <location>
        <begin position="1038"/>
        <end position="1318"/>
    </location>
</feature>
<feature type="active site" description="Proton donor; for dehydratase activity" evidence="8">
    <location>
        <position position="3015"/>
    </location>
</feature>
<evidence type="ECO:0000256" key="6">
    <source>
        <dbReference type="ARBA" id="ARBA00023268"/>
    </source>
</evidence>
<dbReference type="InterPro" id="IPR016035">
    <property type="entry name" value="Acyl_Trfase/lysoPLipase"/>
</dbReference>
<evidence type="ECO:0000256" key="2">
    <source>
        <dbReference type="ARBA" id="ARBA00022450"/>
    </source>
</evidence>
<dbReference type="InterPro" id="IPR049900">
    <property type="entry name" value="PKS_mFAS_DH"/>
</dbReference>
<dbReference type="InterPro" id="IPR049551">
    <property type="entry name" value="PKS_DH_C"/>
</dbReference>
<dbReference type="Pfam" id="PF16197">
    <property type="entry name" value="KAsynt_C_assoc"/>
    <property type="match status" value="3"/>
</dbReference>
<dbReference type="InterPro" id="IPR036736">
    <property type="entry name" value="ACP-like_sf"/>
</dbReference>
<dbReference type="InterPro" id="IPR001227">
    <property type="entry name" value="Ac_transferase_dom_sf"/>
</dbReference>
<dbReference type="Pfam" id="PF22953">
    <property type="entry name" value="SpnB_Rossmann"/>
    <property type="match status" value="3"/>
</dbReference>
<dbReference type="PROSITE" id="PS00012">
    <property type="entry name" value="PHOSPHOPANTETHEINE"/>
    <property type="match status" value="3"/>
</dbReference>
<dbReference type="InterPro" id="IPR016039">
    <property type="entry name" value="Thiolase-like"/>
</dbReference>
<feature type="region of interest" description="N-terminal hotdog fold" evidence="8">
    <location>
        <begin position="2813"/>
        <end position="2940"/>
    </location>
</feature>
<dbReference type="Pfam" id="PF08659">
    <property type="entry name" value="KR"/>
    <property type="match status" value="3"/>
</dbReference>
<dbReference type="PANTHER" id="PTHR43775:SF51">
    <property type="entry name" value="INACTIVE PHENOLPHTHIOCEROL SYNTHESIS POLYKETIDE SYNTHASE TYPE I PKS1-RELATED"/>
    <property type="match status" value="1"/>
</dbReference>
<dbReference type="Pfam" id="PF00698">
    <property type="entry name" value="Acyl_transf_1"/>
    <property type="match status" value="3"/>
</dbReference>
<sequence>MRDRRVLTDAELRDRLSDASEKRQFEIVLALVREEIAQILGSRSPEDIAEQASFRSLGVYREKRQQLISNLTERSGVRLPSTALFDYPNPAALARYMRTRIVGDVADVSHASAGATEDDDRRDADDPIAIVGLACRYPGGVSSPDELWDVVANGRNTISDFPADRGWDLENMFDPDPAHAGTSYVRKGGFLHDAADFDAEFFGMSPREALAVDPQQRLLLETSWEAIETAGINPLELRGTPTGVYFGVIYNDYASRLSTFPGELEGYLLNGSRQSVASGRVAYVLGLEGPALSMDTACSSSLVALHQASAALRRGECSMALAGGVAVMSAPGLFLEFSRQRGMAVDGLCKAFADAADGTGFSEGVGVLLLERLSDARAKGHRVLAVVRGSAVNQDGASNGLTAPNGPSQERVIRQALANARLTTADVDAVEGHGTGTTLGDPIEAQALLATYGQGREDGRPLWLGSLKSNIGHTQSAAGVGGVIKMVMALNREVLPRTLYVDRPSSHVDWDAGAVELLTEAVAWPRGERVRRAGVSSFGVSGTNAHVILEEASAEESAGGDVAPVVMPAVVPWVVSGRSAGALAAQASRLLEFLSAAQADGGGVDAVGVGRGLVSSRAVFEHRAVVLGSDVAELEAGLVGLAQGGAAVGGGVVGRVRSGVGRPVFVFPGQGAQWVGMGARLLDESVVFAEGIAECERVLSGWVDWSVRGVLRREVGAPSLDRVDVVQPVSFAVMVALAGVWRSFGVEPAAVVGHSQGEVAAAYVAGLLSLEDACKVVALRSRLIGERLAGLGGMLSVAVSEQEAVGWVEGGVWAGVEVAAVNGPGSVVVAGPALAVERVRAVCEEQGVRARRIPVDYASHTTQVEQIRSELAEVLDGLSPRDGGEWVPLLSTVTGQWVSPGEMDGGYWFRNLRRPVRFAEAVDVLVAEGYGVFVEVSAHPVLTVGVEEAVEAAGGQAVVTGTLRRDQDTLGQVLTSLAQLHVNGVAVDWMPVLGGVAGSGGGALVSLPTYAFQRERYWLDAPTVAVDASGLGLEALEHSLLGAAVPLAEGGQLFTGRISLETHPWLADHQVWGTVLVPGAALIELAMHAVTHVGQQGIEDIALEAPLAVPEGETVHLQVVVGEVQQDGRREFSIHSRMDSDDVDQGWKRHATGSSCATVDAEPVSEVLSGASWPPPGAVPVDVDELYAGFAGRGYEYGPLFQGVRVAWRLGDAVFAEVCLPEGVDGGGFGVHPALLDAAFQVLLMVGGRGSGEGLERVRLPFVVSGVRLEGGGVVRLRVGVRSVGVDEVAVDLADECGRFVGVVESLMVRSVSVGQLAVVGAGRDCLFGVEWEGVAAGVVRGAVVGPVVASLSGGDVVGLERLAGCGVVPDVVVLTVPVDGDEGSGGVVGGVHRVVGETAAVLGRFVRDERWSGSRLLVRTSGAVVVEPGEGVGSFAGAAVWGLVRSAQAEHPDRFVLADVVAGERGGGVGLDAGVVGGLVACGEPQLAVRGDVVRCARLARVSGAAAVERVGRWQGPGTVLITGGTGTLGGLVARHLVAEQGVEHVLLVSRRGLDAPGAPELCEQIEELGGRVTVRSCDTSDRDAVRELLAGIPAEAPLRGVVHAAGVLDDATVEGLGQEQIARVLAPKVDAAWHLHELTRDMDLAAFVLFSSAAGVLGNAGQANYAAANSFLDALAQHRQAQGLPAVSLAWGLWAQDSGMTGHLDHEDHARLNRTGITPMTTEEGLALLDTAVEADHPSLLLARLSLAAVQRHVANGGTLLSLYRGLVKSPTRRAGVAAATTLQQRVADLDDAERYDLILATVRTHIAKVLGHSTADTVDGDRALKDLGFDSLTAVELRNQLGTATGLRLPTTLVFDYPTPSAIARYLDGRLCADERSDAAVAVPAVVGVDTEPIAIVGVGCRYPGGVTSPEELWELVAGGTDAISGFPVDRGWDLEALYDPDPDRAGKSYALDGGFLNDAADFDAEFFGMSPREALAVDPQQRLLLEASWEAMERAGIDPTELRGSATGVFMGVMYSDYASRLRKFPGELEGYLVSGSAGSVASGRLAYTFGLEGPAVTVDTACSSSLVALHQASAALRSGECSMALAGGATVMSTPGLFLEFSRQRGLSVDGRCKAFAEGADGTGFGEGVGVLLLERLSDARARGHRVLAVVRGSAVNQDGASNGLTAPNGPSQERVIRQALANARLSAADVDAVEGHGTGTRLGDPIEAQALLATYGREREGGRPLWLGSLKSNIGHAQAAAGVGGVIKMVMALNREMLPRTLHVDQPSSHVDWDAGAVELLAEAVAWPRGERVRRAGVSSFGVSGTNAHVILEEASAEEALSVEVVSAGGGVVPWVVSGRSAGALAAQASRLLEFLSFAQADGGGVDVVGVGRGLVSSRAVFEHRAVVLGSDVEELTAGLVGLAQGGAAVGGGVVGRVRSGVGRPVFVFPGQGAQWVGMGARLLDESVVFAEGIAECERVLSGWVDWSVQAVLRREVGAPSLDRVDVVQPVSFAVMVALAGVWRSFGVEPAAVVGHSQGEVAAAYVAGLLSLEDACKVVALRSRLIGERLAGLGGMLSVAVSEQEATERIEAGVWAGVEVAAVNGPGSVVVAGPAQAVERVQAVCEEQGVRARRIPVDYASHTTQVEQIRSELAEVLDGLTPAVPHGRGVPLLSTVTGQWVSPGEMDDEYWFRNLRQPVRFAEAVKALAADGYGVFVEVSAHPVLTVGVEEAVEAAGGQAVVTGTLRRDQDTLGQVLTSLAQLHVNGVAVDWTPALGPVATDDSAAVDGRAPMLDLPTYAFQRERYWLDAPPDAADATALGLDTVEHPLLGAAVDTAGSEAVLLTGRLSLQTHPWLADHQVMGAVLVPGAALVEMATRAGEHIGCSRLEELTLEAPLVLPEQGGVQVQVAVEEADASGFRPVSVHSRVEVGETSAESGWTRNASGLLGVPQQDEQHQAVLEQWPPAGAQPMALDPDELYAGFAGRGYEYGPLFQGVRVAWRLGDAVFAEVCLPEGVDGGGFGVHPALLDAAFQVLLMVGGRGSGEGLERVRLPFAVSGVRLEGGGVVRLRVGVRSVGVDEVAVDLADECGRFVGVVESLMVRSVSVGQLAVVGAGRDCLFGVEWEGVAAGVVRGAVVGPVVASLSGGDVVGLERLAGCGVVPDVVVLTVPVDGDEGSGGVVGGVHRVVGETAAVLGRFVRDERWSGSRLLVRTSGAVVVEPGEGVGSFAGAAVWGLVRSAQAEHPDRFVLADVVAGERGGGVGLDAGVVGGLVACGEPQLAVRGDVVRCARLARVSGAAAVERVGRWQGPGTVLITGGTGTLGGLVARHLVAEHRVEHLLLAGRRGPDAPGMAELVAELEGAGASVTVAACDVADRDAVRELLAGIPAEAPLRGVVHAAGVLDDATVEGLGQEQIARVLAPKVDAAWHLHELTRDMDLAAFVLFSSAAGVLGNAGQANYAAANSFLDALAQHRQAQGLPAVSLAWGLWAQDSGMTGHLDHEDHARLNRTGITPMTTEEGLALFDVAQGVGRGVVLPVRVDVRAFRGRGGVLVPALLRNVVRGAVRRVAVGSDGSGAWRDRLAGVASGERERLLLELVRSHVATVLGHADPAGIDADRALKDLGFDSLTAVELRNQLGAATGLRLPTTLAFDHPSPRAVASYLDQELGAGVRSDAAVVVPAVVGVDAEPIAIVGVGCRYPGGVTSPEELWDLVAGGTDAISGFPVDRGWDLEGLYDPDPAHAGTSYVRSGGFLHEAADFDAEFFGMSPREALAVDPQQRLLLEASWEAMERAGIDPGGLRGSATGVFMGVMYNDYASRLTALPADLEGYLGSGSAGSVASGRLAYTFGLEGPAVTVDTACSSSLVALHQASVALRSGECSMALAGGVAVMSTPGTFVEFSRQRGLSADGRCKAYAEAADGTGWGEGVGVLLLERLSDARARGHRVLAVVRGSAVNQDGASNGLTAPNGPSQERVIRQALANARLSAADVDAVEGHGTGTRLGDPIEVQALLATYGREREGGRPLWLGSLKSNIGHTQSAAGVGGVIKMVMALDQEVLPRTLHVDQPSSHVDWDAGAVELLAEAVAWPRGERARRAGVSSFGVSGTNAHVIIEEAPAEESAGEVVAPVVMPAVVPWVVSGRSAGALAAQASRLLEFLSAAQADGGGVDAVGVGRGLVSSRAVFEHRAVVLGSDVAELEAGLVGLAQGGAAVGGGVVGRVRSGVGRPVFVFPGQGAQWVGMGARLLDESVVFAEGIAECERVLSGWVDWSVRGVLRREVGAPSLDRVDVVQPVSFAVMVALAGVWRSFGVEPAAVVGHSQGEVAAAYVAGLLSLEDACKVVALRSRLIGERLAGLGGMLSVAVSEQEAVGWIEGGVWAGVEVAAVNGPGSVVVAGPALAVERVRAVCEEQGVRARRIPVDYASHTTQVEQIRSELAEVLDGLSPRDGGEWVPLLSTVTGQWVSPGEMDGGYWFRNLRRPVRFAEAVDALVADGYGVFVEVSAHPVLTVGVEEAVEAAGGQAVVTGTLRRDQDTLRQVLTSLAQLHVNGVAVDWAPALGPVATDDSAAVDGRAPMLDLPTYAFQRERYWLDAPPAATDATGLGLETVEHPLLGAAVPLADQGHLLTGRISLETHPWLADHRVLGSVLVPPAALAELALTAAHRAGCEGIQELTLGDPLSLPERGGVQLQVVVGEAEQDGLHSVYVQSRLEAADAVWVRHATGSLVAGEPVGVGGVGLEQWPPVGAESVVADLDAFYERFSERGFDYGPAFRGLEAVWRRGEEVFAEVRLPGERVGEVEGFGVHPALLDAAVHAVALIASDEDEGAARIPFAWSGVRLYASGASVVRVRLTRAGSDAVALEVADAAGQPVISIESLALRPISAEQLQAAQTSRYDSLFQLDWQPVATLAPAVAGGSWAVVGRDPGLGEAVVRAGGSYGRYVDVPALISALDEGESVPETVVLSCPTSTGDGLAARVRESLSTVLSSVRSWLGEERLAASRLVVVTCGAVATEMGEDVADLVQAPVWGLLRSVQTENPGRFFLLDHDPEHGSEISAVAADAVVRTLAAGEEPQLAVRGGTVLVPRLSRVIKPATASGASVPLVSGGTVLVTGASGVLAGVVARHLVVERGVEHLLLASRRGADAPGAAELVAELEAAGASVTVAACDVADREAVRELLAGVPAEVPLRGVVHTAGIVDDGVVEGLTEERVRRVLAPKVDAAWHLHELTRDMGLEAFVLYSSAAATLGAGGQGSYAAANAFLDALAQHRHAHGLPAVSLAWGLWAQASGITQNLNETDLARMDRLGIIPMATEDALALFDRSMHADRAAVLPVRLDLKAFRDRSMPVPPVLRQLVRRPVRKAAAGNGSGPGTEWRDSVAMVVPEERERLVLDMVRTHVATVLGRTDPYGIEERRALKELGFDSLTAVELRNQLSNITGLRLPTTLVFDHPTPAAIANVLLKQIDGAPQTIAQGIMSEIDKLEAALSDIDWADAEAAVVSTRLRGLLTKWGRNSESDTEDLGTASADELFSILDGELDR</sequence>
<keyword evidence="6" id="KW-0511">Multifunctional enzyme</keyword>
<feature type="domain" description="PKS/mFAS DH" evidence="11">
    <location>
        <begin position="4591"/>
        <end position="4868"/>
    </location>
</feature>
<dbReference type="GO" id="GO:0004312">
    <property type="term" value="F:fatty acid synthase activity"/>
    <property type="evidence" value="ECO:0007669"/>
    <property type="project" value="TreeGrafter"/>
</dbReference>
<dbReference type="SUPFAM" id="SSF55048">
    <property type="entry name" value="Probable ACP-binding domain of malonyl-CoA ACP transacylase"/>
    <property type="match status" value="3"/>
</dbReference>
<dbReference type="InterPro" id="IPR042104">
    <property type="entry name" value="PKS_dehydratase_sf"/>
</dbReference>
<dbReference type="Gene3D" id="3.40.366.10">
    <property type="entry name" value="Malonyl-Coenzyme A Acyl Carrier Protein, domain 2"/>
    <property type="match status" value="3"/>
</dbReference>
<evidence type="ECO:0000259" key="10">
    <source>
        <dbReference type="PROSITE" id="PS52004"/>
    </source>
</evidence>
<evidence type="ECO:0000256" key="8">
    <source>
        <dbReference type="PROSITE-ProRule" id="PRU01363"/>
    </source>
</evidence>
<protein>
    <submittedName>
        <fullName evidence="12">Type I polyketide synthase</fullName>
    </submittedName>
</protein>
<dbReference type="InterPro" id="IPR020807">
    <property type="entry name" value="PKS_DH"/>
</dbReference>
<dbReference type="EMBL" id="QYCY01000002">
    <property type="protein sequence ID" value="RLV74312.1"/>
    <property type="molecule type" value="Genomic_DNA"/>
</dbReference>
<dbReference type="InterPro" id="IPR055123">
    <property type="entry name" value="SpnB-like_Rossmann"/>
</dbReference>
<dbReference type="InterPro" id="IPR032821">
    <property type="entry name" value="PKS_assoc"/>
</dbReference>
<comment type="caution">
    <text evidence="12">The sequence shown here is derived from an EMBL/GenBank/DDBJ whole genome shotgun (WGS) entry which is preliminary data.</text>
</comment>
<keyword evidence="5" id="KW-0045">Antibiotic biosynthesis</keyword>
<evidence type="ECO:0000259" key="9">
    <source>
        <dbReference type="PROSITE" id="PS50075"/>
    </source>
</evidence>
<dbReference type="Proteomes" id="UP000281594">
    <property type="component" value="Unassembled WGS sequence"/>
</dbReference>
<dbReference type="PROSITE" id="PS00606">
    <property type="entry name" value="KS3_1"/>
    <property type="match status" value="3"/>
</dbReference>
<dbReference type="SUPFAM" id="SSF53901">
    <property type="entry name" value="Thiolase-like"/>
    <property type="match status" value="3"/>
</dbReference>
<reference evidence="12 13" key="1">
    <citation type="journal article" date="2018" name="J. Biol. Chem.">
        <title>Discovery of the actinoplanic acid pathway in Streptomyces rapamycinicus reveals a genetically conserved synergism with rapamycin.</title>
        <authorList>
            <person name="Mrak P."/>
            <person name="Krastel P."/>
            <person name="Pivk Lukancic P."/>
            <person name="Tao J."/>
            <person name="Pistorius D."/>
            <person name="Moore C.M."/>
        </authorList>
    </citation>
    <scope>NUCLEOTIDE SEQUENCE [LARGE SCALE GENOMIC DNA]</scope>
    <source>
        <strain evidence="12 13">NRRL 5491</strain>
    </source>
</reference>
<feature type="active site" description="Proton donor; for dehydratase activity" evidence="8">
    <location>
        <position position="4790"/>
    </location>
</feature>
<keyword evidence="2" id="KW-0596">Phosphopantetheine</keyword>
<dbReference type="Gene3D" id="1.10.1200.10">
    <property type="entry name" value="ACP-like"/>
    <property type="match status" value="4"/>
</dbReference>
<comment type="pathway">
    <text evidence="1">Antibiotic biosynthesis.</text>
</comment>
<dbReference type="InterPro" id="IPR018201">
    <property type="entry name" value="Ketoacyl_synth_AS"/>
</dbReference>
<keyword evidence="4" id="KW-0808">Transferase</keyword>
<evidence type="ECO:0000256" key="4">
    <source>
        <dbReference type="ARBA" id="ARBA00022679"/>
    </source>
</evidence>
<dbReference type="InterPro" id="IPR049552">
    <property type="entry name" value="PKS_DH_N"/>
</dbReference>
<feature type="region of interest" description="C-terminal hotdog fold" evidence="8">
    <location>
        <begin position="2954"/>
        <end position="3096"/>
    </location>
</feature>
<evidence type="ECO:0000256" key="1">
    <source>
        <dbReference type="ARBA" id="ARBA00004792"/>
    </source>
</evidence>
<feature type="active site" description="Proton donor; for dehydratase activity" evidence="8">
    <location>
        <position position="1237"/>
    </location>
</feature>
<dbReference type="Gene3D" id="3.10.129.110">
    <property type="entry name" value="Polyketide synthase dehydratase"/>
    <property type="match status" value="3"/>
</dbReference>
<dbReference type="Pfam" id="PF02801">
    <property type="entry name" value="Ketoacyl-synt_C"/>
    <property type="match status" value="3"/>
</dbReference>
<organism evidence="12 13">
    <name type="scientific">Streptomyces rapamycinicus (strain ATCC 29253 / DSM 41530 / NRRL 5491 / AYB-994)</name>
    <name type="common">Streptomyces hygroscopicus (strain ATCC 29253)</name>
    <dbReference type="NCBI Taxonomy" id="1343740"/>
    <lineage>
        <taxon>Bacteria</taxon>
        <taxon>Bacillati</taxon>
        <taxon>Actinomycetota</taxon>
        <taxon>Actinomycetes</taxon>
        <taxon>Kitasatosporales</taxon>
        <taxon>Streptomycetaceae</taxon>
        <taxon>Streptomyces</taxon>
        <taxon>Streptomyces violaceusniger group</taxon>
    </lineage>
</organism>
<dbReference type="InterPro" id="IPR013968">
    <property type="entry name" value="PKS_KR"/>
</dbReference>
<dbReference type="SMART" id="SM00825">
    <property type="entry name" value="PKS_KS"/>
    <property type="match status" value="3"/>
</dbReference>
<keyword evidence="7" id="KW-0012">Acyltransferase</keyword>
<evidence type="ECO:0000256" key="3">
    <source>
        <dbReference type="ARBA" id="ARBA00022553"/>
    </source>
</evidence>
<dbReference type="PROSITE" id="PS52004">
    <property type="entry name" value="KS3_2"/>
    <property type="match status" value="3"/>
</dbReference>
<dbReference type="Gene3D" id="3.40.47.10">
    <property type="match status" value="3"/>
</dbReference>
<keyword evidence="3" id="KW-0597">Phosphoprotein</keyword>
<feature type="domain" description="Carrier" evidence="9">
    <location>
        <begin position="26"/>
        <end position="101"/>
    </location>
</feature>
<dbReference type="Pfam" id="PF00550">
    <property type="entry name" value="PP-binding"/>
    <property type="match status" value="4"/>
</dbReference>
<dbReference type="SUPFAM" id="SSF52151">
    <property type="entry name" value="FabD/lysophospholipase-like"/>
    <property type="match status" value="3"/>
</dbReference>
<proteinExistence type="predicted"/>
<feature type="region of interest" description="N-terminal hotdog fold" evidence="8">
    <location>
        <begin position="1038"/>
        <end position="1162"/>
    </location>
</feature>
<feature type="domain" description="Carrier" evidence="9">
    <location>
        <begin position="1799"/>
        <end position="1874"/>
    </location>
</feature>
<dbReference type="InterPro" id="IPR036291">
    <property type="entry name" value="NAD(P)-bd_dom_sf"/>
</dbReference>
<dbReference type="CDD" id="cd00833">
    <property type="entry name" value="PKS"/>
    <property type="match status" value="3"/>
</dbReference>
<feature type="region of interest" description="C-terminal hotdog fold" evidence="8">
    <location>
        <begin position="4727"/>
        <end position="4868"/>
    </location>
</feature>
<dbReference type="SMART" id="SM00823">
    <property type="entry name" value="PKS_PP"/>
    <property type="match status" value="4"/>
</dbReference>
<feature type="region of interest" description="N-terminal hotdog fold" evidence="8">
    <location>
        <begin position="4591"/>
        <end position="4713"/>
    </location>
</feature>
<dbReference type="PROSITE" id="PS50075">
    <property type="entry name" value="CARRIER"/>
    <property type="match status" value="4"/>
</dbReference>
<dbReference type="InterPro" id="IPR050091">
    <property type="entry name" value="PKS_NRPS_Biosynth_Enz"/>
</dbReference>
<dbReference type="InterPro" id="IPR009081">
    <property type="entry name" value="PP-bd_ACP"/>
</dbReference>
<feature type="domain" description="Ketosynthase family 3 (KS3)" evidence="10">
    <location>
        <begin position="1894"/>
        <end position="2320"/>
    </location>
</feature>
<dbReference type="SMART" id="SM00822">
    <property type="entry name" value="PKS_KR"/>
    <property type="match status" value="3"/>
</dbReference>
<dbReference type="CDD" id="cd08956">
    <property type="entry name" value="KR_3_FAS_SDR_x"/>
    <property type="match status" value="3"/>
</dbReference>
<dbReference type="GO" id="GO:0006633">
    <property type="term" value="P:fatty acid biosynthetic process"/>
    <property type="evidence" value="ECO:0007669"/>
    <property type="project" value="InterPro"/>
</dbReference>
<feature type="region of interest" description="C-terminal hotdog fold" evidence="8">
    <location>
        <begin position="1178"/>
        <end position="1318"/>
    </location>
</feature>
<dbReference type="Pfam" id="PF14765">
    <property type="entry name" value="PS-DH"/>
    <property type="match status" value="3"/>
</dbReference>
<feature type="active site" description="Proton acceptor; for dehydratase activity" evidence="8">
    <location>
        <position position="4622"/>
    </location>
</feature>
<dbReference type="SMART" id="SM01294">
    <property type="entry name" value="PKS_PP_betabranch"/>
    <property type="match status" value="2"/>
</dbReference>
<feature type="domain" description="Carrier" evidence="9">
    <location>
        <begin position="5367"/>
        <end position="5442"/>
    </location>
</feature>
<dbReference type="FunFam" id="3.40.366.10:FF:000002">
    <property type="entry name" value="Probable polyketide synthase 2"/>
    <property type="match status" value="3"/>
</dbReference>
<dbReference type="SMART" id="SM00827">
    <property type="entry name" value="PKS_AT"/>
    <property type="match status" value="3"/>
</dbReference>
<dbReference type="InterPro" id="IPR006162">
    <property type="entry name" value="Ppantetheine_attach_site"/>
</dbReference>
<evidence type="ECO:0000259" key="11">
    <source>
        <dbReference type="PROSITE" id="PS52019"/>
    </source>
</evidence>
<evidence type="ECO:0000256" key="7">
    <source>
        <dbReference type="ARBA" id="ARBA00023315"/>
    </source>
</evidence>
<feature type="domain" description="Carrier" evidence="9">
    <location>
        <begin position="3577"/>
        <end position="3652"/>
    </location>
</feature>
<dbReference type="Pfam" id="PF21089">
    <property type="entry name" value="PKS_DH_N"/>
    <property type="match status" value="3"/>
</dbReference>
<feature type="active site" description="Proton acceptor; for dehydratase activity" evidence="8">
    <location>
        <position position="1069"/>
    </location>
</feature>
<dbReference type="GO" id="GO:0031177">
    <property type="term" value="F:phosphopantetheine binding"/>
    <property type="evidence" value="ECO:0007669"/>
    <property type="project" value="InterPro"/>
</dbReference>
<dbReference type="InterPro" id="IPR020806">
    <property type="entry name" value="PKS_PP-bd"/>
</dbReference>
<feature type="domain" description="Ketosynthase family 3 (KS3)" evidence="10">
    <location>
        <begin position="125"/>
        <end position="551"/>
    </location>
</feature>
<feature type="active site" description="Proton acceptor; for dehydratase activity" evidence="8">
    <location>
        <position position="2845"/>
    </location>
</feature>
<dbReference type="SUPFAM" id="SSF47336">
    <property type="entry name" value="ACP-like"/>
    <property type="match status" value="4"/>
</dbReference>
<dbReference type="InterPro" id="IPR020841">
    <property type="entry name" value="PKS_Beta-ketoAc_synthase_dom"/>
</dbReference>
<dbReference type="InterPro" id="IPR016036">
    <property type="entry name" value="Malonyl_transacylase_ACP-bd"/>
</dbReference>
<dbReference type="FunFam" id="3.40.47.10:FF:000019">
    <property type="entry name" value="Polyketide synthase type I"/>
    <property type="match status" value="3"/>
</dbReference>
<evidence type="ECO:0000313" key="13">
    <source>
        <dbReference type="Proteomes" id="UP000281594"/>
    </source>
</evidence>
<name>A0A3L8R5Y0_STRRN</name>
<dbReference type="InterPro" id="IPR014030">
    <property type="entry name" value="Ketoacyl_synth_N"/>
</dbReference>
<dbReference type="SMART" id="SM00826">
    <property type="entry name" value="PKS_DH"/>
    <property type="match status" value="3"/>
</dbReference>